<organism evidence="1 2">
    <name type="scientific">Nocardia wallacei</name>
    <dbReference type="NCBI Taxonomy" id="480035"/>
    <lineage>
        <taxon>Bacteria</taxon>
        <taxon>Bacillati</taxon>
        <taxon>Actinomycetota</taxon>
        <taxon>Actinomycetes</taxon>
        <taxon>Mycobacteriales</taxon>
        <taxon>Nocardiaceae</taxon>
        <taxon>Nocardia</taxon>
    </lineage>
</organism>
<reference evidence="1 2" key="1">
    <citation type="submission" date="2020-08" db="EMBL/GenBank/DDBJ databases">
        <title>Genome Sequencing of Nocardia wallacei strain FMUON74 and assembly.</title>
        <authorList>
            <person name="Toyokawa M."/>
            <person name="Uesaka K."/>
        </authorList>
    </citation>
    <scope>NUCLEOTIDE SEQUENCE [LARGE SCALE GENOMIC DNA]</scope>
    <source>
        <strain evidence="1 2">FMUON74</strain>
    </source>
</reference>
<dbReference type="KEGG" id="nwl:NWFMUON74_39730"/>
<name>A0A7G1KMY6_9NOCA</name>
<evidence type="ECO:0000313" key="1">
    <source>
        <dbReference type="EMBL" id="BCK56201.1"/>
    </source>
</evidence>
<accession>A0A7G1KMY6</accession>
<dbReference type="Proteomes" id="UP000516173">
    <property type="component" value="Chromosome"/>
</dbReference>
<dbReference type="AlphaFoldDB" id="A0A7G1KMY6"/>
<dbReference type="RefSeq" id="WP_187683320.1">
    <property type="nucleotide sequence ID" value="NZ_AP023396.1"/>
</dbReference>
<keyword evidence="2" id="KW-1185">Reference proteome</keyword>
<sequence>MFETWPDEFTPSLRRVVDPPMPVLVDLSKAIPTVAPNGFGRDRVPMRVKVGGL</sequence>
<gene>
    <name evidence="1" type="ORF">NWFMUON74_39730</name>
</gene>
<evidence type="ECO:0000313" key="2">
    <source>
        <dbReference type="Proteomes" id="UP000516173"/>
    </source>
</evidence>
<dbReference type="GeneID" id="80348468"/>
<dbReference type="EMBL" id="AP023396">
    <property type="protein sequence ID" value="BCK56201.1"/>
    <property type="molecule type" value="Genomic_DNA"/>
</dbReference>
<proteinExistence type="predicted"/>
<protein>
    <submittedName>
        <fullName evidence="1">Uncharacterized protein</fullName>
    </submittedName>
</protein>